<evidence type="ECO:0000256" key="4">
    <source>
        <dbReference type="ARBA" id="ARBA00023136"/>
    </source>
</evidence>
<dbReference type="PANTHER" id="PTHR31234">
    <property type="entry name" value="LATE EMBRYOGENESIS ABUNDANT (LEA) HYDROXYPROLINE-RICH GLYCOPROTEIN FAMILY"/>
    <property type="match status" value="1"/>
</dbReference>
<accession>A0AAN7KT76</accession>
<dbReference type="GO" id="GO:0098542">
    <property type="term" value="P:defense response to other organism"/>
    <property type="evidence" value="ECO:0007669"/>
    <property type="project" value="InterPro"/>
</dbReference>
<keyword evidence="4 5" id="KW-0472">Membrane</keyword>
<dbReference type="GO" id="GO:0005886">
    <property type="term" value="C:plasma membrane"/>
    <property type="evidence" value="ECO:0007669"/>
    <property type="project" value="TreeGrafter"/>
</dbReference>
<comment type="caution">
    <text evidence="7">The sequence shown here is derived from an EMBL/GenBank/DDBJ whole genome shotgun (WGS) entry which is preliminary data.</text>
</comment>
<evidence type="ECO:0000256" key="1">
    <source>
        <dbReference type="ARBA" id="ARBA00004167"/>
    </source>
</evidence>
<evidence type="ECO:0000313" key="8">
    <source>
        <dbReference type="Proteomes" id="UP001346149"/>
    </source>
</evidence>
<keyword evidence="2 5" id="KW-0812">Transmembrane</keyword>
<reference evidence="7 8" key="1">
    <citation type="journal article" date="2023" name="Hortic Res">
        <title>Pangenome of water caltrop reveals structural variations and asymmetric subgenome divergence after allopolyploidization.</title>
        <authorList>
            <person name="Zhang X."/>
            <person name="Chen Y."/>
            <person name="Wang L."/>
            <person name="Yuan Y."/>
            <person name="Fang M."/>
            <person name="Shi L."/>
            <person name="Lu R."/>
            <person name="Comes H.P."/>
            <person name="Ma Y."/>
            <person name="Chen Y."/>
            <person name="Huang G."/>
            <person name="Zhou Y."/>
            <person name="Zheng Z."/>
            <person name="Qiu Y."/>
        </authorList>
    </citation>
    <scope>NUCLEOTIDE SEQUENCE [LARGE SCALE GENOMIC DNA]</scope>
    <source>
        <strain evidence="7">F231</strain>
    </source>
</reference>
<proteinExistence type="predicted"/>
<evidence type="ECO:0000256" key="2">
    <source>
        <dbReference type="ARBA" id="ARBA00022692"/>
    </source>
</evidence>
<evidence type="ECO:0000256" key="3">
    <source>
        <dbReference type="ARBA" id="ARBA00022989"/>
    </source>
</evidence>
<evidence type="ECO:0000256" key="5">
    <source>
        <dbReference type="SAM" id="Phobius"/>
    </source>
</evidence>
<dbReference type="PANTHER" id="PTHR31234:SF2">
    <property type="entry name" value="OS05G0199100 PROTEIN"/>
    <property type="match status" value="1"/>
</dbReference>
<dbReference type="Pfam" id="PF03168">
    <property type="entry name" value="LEA_2"/>
    <property type="match status" value="1"/>
</dbReference>
<keyword evidence="3 5" id="KW-1133">Transmembrane helix</keyword>
<name>A0AAN7KT76_TRANT</name>
<feature type="domain" description="Late embryogenesis abundant protein LEA-2 subgroup" evidence="6">
    <location>
        <begin position="113"/>
        <end position="218"/>
    </location>
</feature>
<dbReference type="Proteomes" id="UP001346149">
    <property type="component" value="Unassembled WGS sequence"/>
</dbReference>
<dbReference type="EMBL" id="JAXQNO010000020">
    <property type="protein sequence ID" value="KAK4772620.1"/>
    <property type="molecule type" value="Genomic_DNA"/>
</dbReference>
<evidence type="ECO:0000313" key="7">
    <source>
        <dbReference type="EMBL" id="KAK4772620.1"/>
    </source>
</evidence>
<dbReference type="InterPro" id="IPR044839">
    <property type="entry name" value="NDR1-like"/>
</dbReference>
<dbReference type="InterPro" id="IPR004864">
    <property type="entry name" value="LEA_2"/>
</dbReference>
<gene>
    <name evidence="7" type="ORF">SAY86_014395</name>
</gene>
<evidence type="ECO:0000259" key="6">
    <source>
        <dbReference type="Pfam" id="PF03168"/>
    </source>
</evidence>
<sequence>MTDRVFPSGKPTANGDAAAPVFPATKAQAYGATTRTGYHPQPSRRRHRRGCCCWCYLWTAVAVLVLIFLLVAALGVFYLIYRPHRPSFSVTSFRLAYLNTTSSGAVKSDFNLTVTARNPNKKIEYIYSPVSMTVLATDSEIDVGEGNIPTFVQGKRDSTVLRSNIKSNSQPLDSNSLMKLKSATNAKSRLKLKVKIDTKVKVKVGSLKTPRIGIRVTCDGITATIPASGGPATIASTANSNCKVDTRIKIWKWTI</sequence>
<dbReference type="AlphaFoldDB" id="A0AAN7KT76"/>
<feature type="transmembrane region" description="Helical" evidence="5">
    <location>
        <begin position="54"/>
        <end position="81"/>
    </location>
</feature>
<comment type="subcellular location">
    <subcellularLocation>
        <location evidence="1">Membrane</location>
        <topology evidence="1">Single-pass membrane protein</topology>
    </subcellularLocation>
</comment>
<keyword evidence="8" id="KW-1185">Reference proteome</keyword>
<organism evidence="7 8">
    <name type="scientific">Trapa natans</name>
    <name type="common">Water chestnut</name>
    <dbReference type="NCBI Taxonomy" id="22666"/>
    <lineage>
        <taxon>Eukaryota</taxon>
        <taxon>Viridiplantae</taxon>
        <taxon>Streptophyta</taxon>
        <taxon>Embryophyta</taxon>
        <taxon>Tracheophyta</taxon>
        <taxon>Spermatophyta</taxon>
        <taxon>Magnoliopsida</taxon>
        <taxon>eudicotyledons</taxon>
        <taxon>Gunneridae</taxon>
        <taxon>Pentapetalae</taxon>
        <taxon>rosids</taxon>
        <taxon>malvids</taxon>
        <taxon>Myrtales</taxon>
        <taxon>Lythraceae</taxon>
        <taxon>Trapa</taxon>
    </lineage>
</organism>
<protein>
    <recommendedName>
        <fullName evidence="6">Late embryogenesis abundant protein LEA-2 subgroup domain-containing protein</fullName>
    </recommendedName>
</protein>